<evidence type="ECO:0000313" key="2">
    <source>
        <dbReference type="Proteomes" id="UP000036681"/>
    </source>
</evidence>
<keyword evidence="1" id="KW-0732">Signal</keyword>
<dbReference type="Proteomes" id="UP000036681">
    <property type="component" value="Unplaced"/>
</dbReference>
<name>A0A0M3IX46_ASCLU</name>
<protein>
    <submittedName>
        <fullName evidence="3">Secreted protein</fullName>
    </submittedName>
</protein>
<keyword evidence="2" id="KW-1185">Reference proteome</keyword>
<feature type="chain" id="PRO_5005657464" evidence="1">
    <location>
        <begin position="25"/>
        <end position="75"/>
    </location>
</feature>
<proteinExistence type="predicted"/>
<sequence length="75" mass="9137">MFINYLFHLFILMHCRIMLNEVNAIHDERRYQDRTIAPAKRREMESVEVSSFQIILTINIKYMKSSKCLYMKLLH</sequence>
<reference evidence="3" key="1">
    <citation type="submission" date="2017-02" db="UniProtKB">
        <authorList>
            <consortium name="WormBaseParasite"/>
        </authorList>
    </citation>
    <scope>IDENTIFICATION</scope>
</reference>
<feature type="signal peptide" evidence="1">
    <location>
        <begin position="1"/>
        <end position="24"/>
    </location>
</feature>
<organism evidence="2 3">
    <name type="scientific">Ascaris lumbricoides</name>
    <name type="common">Giant roundworm</name>
    <dbReference type="NCBI Taxonomy" id="6252"/>
    <lineage>
        <taxon>Eukaryota</taxon>
        <taxon>Metazoa</taxon>
        <taxon>Ecdysozoa</taxon>
        <taxon>Nematoda</taxon>
        <taxon>Chromadorea</taxon>
        <taxon>Rhabditida</taxon>
        <taxon>Spirurina</taxon>
        <taxon>Ascaridomorpha</taxon>
        <taxon>Ascaridoidea</taxon>
        <taxon>Ascarididae</taxon>
        <taxon>Ascaris</taxon>
    </lineage>
</organism>
<evidence type="ECO:0000256" key="1">
    <source>
        <dbReference type="SAM" id="SignalP"/>
    </source>
</evidence>
<evidence type="ECO:0000313" key="3">
    <source>
        <dbReference type="WBParaSite" id="ALUE_0002332401-mRNA-1"/>
    </source>
</evidence>
<accession>A0A0M3IX46</accession>
<dbReference type="AlphaFoldDB" id="A0A0M3IX46"/>
<dbReference type="WBParaSite" id="ALUE_0002332401-mRNA-1">
    <property type="protein sequence ID" value="ALUE_0002332401-mRNA-1"/>
    <property type="gene ID" value="ALUE_0002332401"/>
</dbReference>